<dbReference type="OrthoDB" id="5869597at2759"/>
<gene>
    <name evidence="2" type="ORF">CAUJ_LOCUS8470</name>
</gene>
<keyword evidence="1" id="KW-0812">Transmembrane</keyword>
<proteinExistence type="predicted"/>
<dbReference type="Proteomes" id="UP000835052">
    <property type="component" value="Unassembled WGS sequence"/>
</dbReference>
<sequence length="119" mass="13200">MAFSFVSSVLFEDYSAMFLRLVMIISFLTWSHAQMTSFQGNTETPDLTADLLSDNGTSSYQDYEEAGNLKQYVAYTTAQKTIFIACAGGTFVLLLALAFLTGLSDTILKTKQKTRRTHA</sequence>
<feature type="transmembrane region" description="Helical" evidence="1">
    <location>
        <begin position="82"/>
        <end position="103"/>
    </location>
</feature>
<keyword evidence="1" id="KW-0472">Membrane</keyword>
<evidence type="ECO:0000313" key="3">
    <source>
        <dbReference type="Proteomes" id="UP000835052"/>
    </source>
</evidence>
<organism evidence="2 3">
    <name type="scientific">Caenorhabditis auriculariae</name>
    <dbReference type="NCBI Taxonomy" id="2777116"/>
    <lineage>
        <taxon>Eukaryota</taxon>
        <taxon>Metazoa</taxon>
        <taxon>Ecdysozoa</taxon>
        <taxon>Nematoda</taxon>
        <taxon>Chromadorea</taxon>
        <taxon>Rhabditida</taxon>
        <taxon>Rhabditina</taxon>
        <taxon>Rhabditomorpha</taxon>
        <taxon>Rhabditoidea</taxon>
        <taxon>Rhabditidae</taxon>
        <taxon>Peloderinae</taxon>
        <taxon>Caenorhabditis</taxon>
    </lineage>
</organism>
<accession>A0A8S1HDN8</accession>
<dbReference type="EMBL" id="CAJGYM010000028">
    <property type="protein sequence ID" value="CAD6192551.1"/>
    <property type="molecule type" value="Genomic_DNA"/>
</dbReference>
<protein>
    <submittedName>
        <fullName evidence="2">Uncharacterized protein</fullName>
    </submittedName>
</protein>
<name>A0A8S1HDN8_9PELO</name>
<evidence type="ECO:0000256" key="1">
    <source>
        <dbReference type="SAM" id="Phobius"/>
    </source>
</evidence>
<reference evidence="2" key="1">
    <citation type="submission" date="2020-10" db="EMBL/GenBank/DDBJ databases">
        <authorList>
            <person name="Kikuchi T."/>
        </authorList>
    </citation>
    <scope>NUCLEOTIDE SEQUENCE</scope>
    <source>
        <strain evidence="2">NKZ352</strain>
    </source>
</reference>
<comment type="caution">
    <text evidence="2">The sequence shown here is derived from an EMBL/GenBank/DDBJ whole genome shotgun (WGS) entry which is preliminary data.</text>
</comment>
<dbReference type="AlphaFoldDB" id="A0A8S1HDN8"/>
<keyword evidence="1" id="KW-1133">Transmembrane helix</keyword>
<keyword evidence="3" id="KW-1185">Reference proteome</keyword>
<evidence type="ECO:0000313" key="2">
    <source>
        <dbReference type="EMBL" id="CAD6192551.1"/>
    </source>
</evidence>